<accession>A0A0U2JJU2</accession>
<dbReference type="GO" id="GO:0051782">
    <property type="term" value="P:negative regulation of cell division"/>
    <property type="evidence" value="ECO:0007669"/>
    <property type="project" value="InterPro"/>
</dbReference>
<dbReference type="STRING" id="1526571.AT746_18815"/>
<dbReference type="Pfam" id="PF03846">
    <property type="entry name" value="SulA"/>
    <property type="match status" value="1"/>
</dbReference>
<dbReference type="EMBL" id="CP013650">
    <property type="protein sequence ID" value="ALT00119.1"/>
    <property type="molecule type" value="Genomic_DNA"/>
</dbReference>
<name>A0A0U2JJU2_9ALTE</name>
<proteinExistence type="predicted"/>
<dbReference type="SUPFAM" id="SSF52540">
    <property type="entry name" value="P-loop containing nucleoside triphosphate hydrolases"/>
    <property type="match status" value="1"/>
</dbReference>
<dbReference type="Gene3D" id="3.40.50.300">
    <property type="entry name" value="P-loop containing nucleotide triphosphate hydrolases"/>
    <property type="match status" value="1"/>
</dbReference>
<organism evidence="1 2">
    <name type="scientific">Lacimicrobium alkaliphilum</name>
    <dbReference type="NCBI Taxonomy" id="1526571"/>
    <lineage>
        <taxon>Bacteria</taxon>
        <taxon>Pseudomonadati</taxon>
        <taxon>Pseudomonadota</taxon>
        <taxon>Gammaproteobacteria</taxon>
        <taxon>Alteromonadales</taxon>
        <taxon>Alteromonadaceae</taxon>
        <taxon>Lacimicrobium</taxon>
    </lineage>
</organism>
<protein>
    <recommendedName>
        <fullName evidence="3">SOS cell division inhibitor SulA</fullName>
    </recommendedName>
</protein>
<dbReference type="KEGG" id="lal:AT746_18815"/>
<evidence type="ECO:0000313" key="2">
    <source>
        <dbReference type="Proteomes" id="UP000068447"/>
    </source>
</evidence>
<dbReference type="InterPro" id="IPR027417">
    <property type="entry name" value="P-loop_NTPase"/>
</dbReference>
<dbReference type="InterPro" id="IPR017166">
    <property type="entry name" value="UCP037290"/>
</dbReference>
<dbReference type="InterPro" id="IPR004596">
    <property type="entry name" value="Cell_div_suppressor_SulA"/>
</dbReference>
<reference evidence="1 2" key="1">
    <citation type="submission" date="2015-12" db="EMBL/GenBank/DDBJ databases">
        <title>Complete genome of Lacimicrobium alkaliphilum KCTC 32984.</title>
        <authorList>
            <person name="Kim S.-G."/>
            <person name="Lee Y.-J."/>
        </authorList>
    </citation>
    <scope>NUCLEOTIDE SEQUENCE [LARGE SCALE GENOMIC DNA]</scope>
    <source>
        <strain evidence="1 2">YelD216</strain>
    </source>
</reference>
<dbReference type="AlphaFoldDB" id="A0A0U2JJU2"/>
<evidence type="ECO:0008006" key="3">
    <source>
        <dbReference type="Google" id="ProtNLM"/>
    </source>
</evidence>
<dbReference type="GO" id="GO:0009432">
    <property type="term" value="P:SOS response"/>
    <property type="evidence" value="ECO:0007669"/>
    <property type="project" value="InterPro"/>
</dbReference>
<dbReference type="OrthoDB" id="9811176at2"/>
<evidence type="ECO:0000313" key="1">
    <source>
        <dbReference type="EMBL" id="ALT00119.1"/>
    </source>
</evidence>
<dbReference type="PIRSF" id="PIRSF037290">
    <property type="entry name" value="UCP037290"/>
    <property type="match status" value="1"/>
</dbReference>
<gene>
    <name evidence="1" type="ORF">AT746_18815</name>
</gene>
<sequence length="230" mass="24690">MNTILHQLKSKGLLWQGSVQAQQPRATGVVGDWLAAHIPGGLSGHPVIAIHSPAGIGELRLLLPNLQANGADNSKLLVWIAPPHKPGAEALQANGFALNRLLIIHPPEPQQALWAAEQCLKSGACHSVLLWHDKLSVAQLQRLQQAARQGLAQLFFLCRAATLSLSLPVSLSIGLQPQPQGLIVTVQKCRGSWPPPPFMLNMSKLWPQLSLTATSSERNSVVTFPGSRAS</sequence>
<dbReference type="Proteomes" id="UP000068447">
    <property type="component" value="Chromosome"/>
</dbReference>
<keyword evidence="2" id="KW-1185">Reference proteome</keyword>